<organism evidence="8 9">
    <name type="scientific">Rhizocola hellebori</name>
    <dbReference type="NCBI Taxonomy" id="1392758"/>
    <lineage>
        <taxon>Bacteria</taxon>
        <taxon>Bacillati</taxon>
        <taxon>Actinomycetota</taxon>
        <taxon>Actinomycetes</taxon>
        <taxon>Micromonosporales</taxon>
        <taxon>Micromonosporaceae</taxon>
        <taxon>Rhizocola</taxon>
    </lineage>
</organism>
<evidence type="ECO:0000313" key="8">
    <source>
        <dbReference type="EMBL" id="GIH10902.1"/>
    </source>
</evidence>
<dbReference type="Pfam" id="PF23186">
    <property type="entry name" value="DUF7059"/>
    <property type="match status" value="1"/>
</dbReference>
<accession>A0A8J3VLP7</accession>
<dbReference type="GO" id="GO:0008276">
    <property type="term" value="F:protein methyltransferase activity"/>
    <property type="evidence" value="ECO:0007669"/>
    <property type="project" value="TreeGrafter"/>
</dbReference>
<feature type="domain" description="DUF7782" evidence="7">
    <location>
        <begin position="380"/>
        <end position="491"/>
    </location>
</feature>
<dbReference type="Pfam" id="PF25004">
    <property type="entry name" value="DUF7782"/>
    <property type="match status" value="1"/>
</dbReference>
<evidence type="ECO:0000259" key="7">
    <source>
        <dbReference type="Pfam" id="PF25004"/>
    </source>
</evidence>
<comment type="caution">
    <text evidence="8">The sequence shown here is derived from an EMBL/GenBank/DDBJ whole genome shotgun (WGS) entry which is preliminary data.</text>
</comment>
<evidence type="ECO:0000259" key="6">
    <source>
        <dbReference type="Pfam" id="PF23186"/>
    </source>
</evidence>
<keyword evidence="9" id="KW-1185">Reference proteome</keyword>
<dbReference type="PANTHER" id="PTHR45875:SF1">
    <property type="entry name" value="METHYLTRANSFERASE N6AMT1"/>
    <property type="match status" value="1"/>
</dbReference>
<reference evidence="8" key="1">
    <citation type="submission" date="2021-01" db="EMBL/GenBank/DDBJ databases">
        <title>Whole genome shotgun sequence of Rhizocola hellebori NBRC 109834.</title>
        <authorList>
            <person name="Komaki H."/>
            <person name="Tamura T."/>
        </authorList>
    </citation>
    <scope>NUCLEOTIDE SEQUENCE</scope>
    <source>
        <strain evidence="8">NBRC 109834</strain>
    </source>
</reference>
<feature type="domain" description="Methyltransferase small" evidence="5">
    <location>
        <begin position="157"/>
        <end position="276"/>
    </location>
</feature>
<keyword evidence="4" id="KW-0949">S-adenosyl-L-methionine</keyword>
<dbReference type="AlphaFoldDB" id="A0A8J3VLP7"/>
<dbReference type="PANTHER" id="PTHR45875">
    <property type="entry name" value="METHYLTRANSFERASE N6AMT1"/>
    <property type="match status" value="1"/>
</dbReference>
<evidence type="ECO:0000313" key="9">
    <source>
        <dbReference type="Proteomes" id="UP000612899"/>
    </source>
</evidence>
<dbReference type="CDD" id="cd02440">
    <property type="entry name" value="AdoMet_MTases"/>
    <property type="match status" value="1"/>
</dbReference>
<dbReference type="EMBL" id="BONY01000111">
    <property type="protein sequence ID" value="GIH10902.1"/>
    <property type="molecule type" value="Genomic_DNA"/>
</dbReference>
<dbReference type="InterPro" id="IPR002052">
    <property type="entry name" value="DNA_methylase_N6_adenine_CS"/>
</dbReference>
<keyword evidence="3" id="KW-0808">Transferase</keyword>
<evidence type="ECO:0000256" key="1">
    <source>
        <dbReference type="ARBA" id="ARBA00006149"/>
    </source>
</evidence>
<dbReference type="GO" id="GO:0003676">
    <property type="term" value="F:nucleic acid binding"/>
    <property type="evidence" value="ECO:0007669"/>
    <property type="project" value="InterPro"/>
</dbReference>
<dbReference type="Pfam" id="PF05175">
    <property type="entry name" value="MTS"/>
    <property type="match status" value="1"/>
</dbReference>
<dbReference type="InterPro" id="IPR052190">
    <property type="entry name" value="Euk-Arch_PrmC-MTase"/>
</dbReference>
<dbReference type="InterPro" id="IPR007848">
    <property type="entry name" value="Small_mtfrase_dom"/>
</dbReference>
<evidence type="ECO:0000256" key="3">
    <source>
        <dbReference type="ARBA" id="ARBA00022679"/>
    </source>
</evidence>
<dbReference type="InterPro" id="IPR055487">
    <property type="entry name" value="DUF7059"/>
</dbReference>
<name>A0A8J3VLP7_9ACTN</name>
<keyword evidence="2 8" id="KW-0489">Methyltransferase</keyword>
<dbReference type="GO" id="GO:0032259">
    <property type="term" value="P:methylation"/>
    <property type="evidence" value="ECO:0007669"/>
    <property type="project" value="UniProtKB-KW"/>
</dbReference>
<evidence type="ECO:0000256" key="4">
    <source>
        <dbReference type="ARBA" id="ARBA00022691"/>
    </source>
</evidence>
<dbReference type="InterPro" id="IPR056684">
    <property type="entry name" value="DUF7782"/>
</dbReference>
<sequence length="494" mass="53371">MVPDLGHDVAAYSDHVLLEPAEVDRLRTALVQANFTSSGIAKRLGPDATAAAGRHDYRLALRATDSGDPLDTLIRVFVCGQSEPEQRLAEALYPLSVHVARAAGLIIGDQAGVDLEPYGDWWVLADLPAQPGRQLPADHVLGVGGASTTLAGATIRKPVGTALDLGTGCGVQALHLSQQADSVTATDVSPRALSFAATTAALNGVQWELLHGDLLEPVRGRRFDLVVSNPPFVVGPGFATHTYRDSGRAGDGVCAELAAAAPTLLTEGGTLQFLANWVHIDGEDWEDRVAGWFAGSGLDVWAIQRETQDPLDYVRLWLADASEKHDPHRAAQWLDWFSEHRITAVGFGLITARNSGATDPTVVCEDLRQQVEPPLGLRVAEWFERRDWLRDNDLLQARYRLAEGLQLRQEATMGEEGWAVDRQLLAMPNGLRWVEDIDPLILALVSGCTGTLPLRDQLSLLAAAHEVPAEDLEKGLLPVIDHLVERGILVPCGP</sequence>
<dbReference type="PROSITE" id="PS00092">
    <property type="entry name" value="N6_MTASE"/>
    <property type="match status" value="1"/>
</dbReference>
<dbReference type="GO" id="GO:0008170">
    <property type="term" value="F:N-methyltransferase activity"/>
    <property type="evidence" value="ECO:0007669"/>
    <property type="project" value="UniProtKB-ARBA"/>
</dbReference>
<dbReference type="Proteomes" id="UP000612899">
    <property type="component" value="Unassembled WGS sequence"/>
</dbReference>
<dbReference type="GO" id="GO:0008757">
    <property type="term" value="F:S-adenosylmethionine-dependent methyltransferase activity"/>
    <property type="evidence" value="ECO:0007669"/>
    <property type="project" value="TreeGrafter"/>
</dbReference>
<dbReference type="SUPFAM" id="SSF53335">
    <property type="entry name" value="S-adenosyl-L-methionine-dependent methyltransferases"/>
    <property type="match status" value="1"/>
</dbReference>
<proteinExistence type="inferred from homology"/>
<evidence type="ECO:0000256" key="2">
    <source>
        <dbReference type="ARBA" id="ARBA00022603"/>
    </source>
</evidence>
<protein>
    <submittedName>
        <fullName evidence="8">SAM-dependent methyltransferase</fullName>
    </submittedName>
</protein>
<feature type="domain" description="DUF7059" evidence="6">
    <location>
        <begin position="33"/>
        <end position="113"/>
    </location>
</feature>
<dbReference type="Gene3D" id="3.40.50.150">
    <property type="entry name" value="Vaccinia Virus protein VP39"/>
    <property type="match status" value="1"/>
</dbReference>
<gene>
    <name evidence="8" type="ORF">Rhe02_89690</name>
</gene>
<evidence type="ECO:0000259" key="5">
    <source>
        <dbReference type="Pfam" id="PF05175"/>
    </source>
</evidence>
<comment type="similarity">
    <text evidence="1">Belongs to the eukaryotic/archaeal PrmC-related family.</text>
</comment>
<dbReference type="GO" id="GO:0035657">
    <property type="term" value="C:eRF1 methyltransferase complex"/>
    <property type="evidence" value="ECO:0007669"/>
    <property type="project" value="TreeGrafter"/>
</dbReference>
<dbReference type="InterPro" id="IPR029063">
    <property type="entry name" value="SAM-dependent_MTases_sf"/>
</dbReference>